<reference evidence="1" key="1">
    <citation type="submission" date="2023-07" db="EMBL/GenBank/DDBJ databases">
        <title>A collection of bacterial strains from the Burkholderia cepacia Research Laboratory and Repository.</title>
        <authorList>
            <person name="Lipuma J."/>
            <person name="Spilker T."/>
            <person name="Caverly L."/>
        </authorList>
    </citation>
    <scope>NUCLEOTIDE SEQUENCE</scope>
    <source>
        <strain evidence="1">AU42020</strain>
    </source>
</reference>
<name>A0ABT8PAC3_9BURK</name>
<evidence type="ECO:0000313" key="1">
    <source>
        <dbReference type="EMBL" id="MDN7932053.1"/>
    </source>
</evidence>
<dbReference type="RefSeq" id="WP_301755378.1">
    <property type="nucleotide sequence ID" value="NZ_JAUJSQ010000003.1"/>
</dbReference>
<sequence>MTVGLQIWDEQGRVALDATTRAGRVSGVIRIHPQGTKEVQWVAGQSGSVAADLSGGTPFWAFTPDWLYQHVSGNAPVPIVQIAANGISWFYSGSPADYRTPMPGTLVYGVY</sequence>
<dbReference type="Proteomes" id="UP001171606">
    <property type="component" value="Unassembled WGS sequence"/>
</dbReference>
<proteinExistence type="predicted"/>
<protein>
    <submittedName>
        <fullName evidence="1">Uncharacterized protein</fullName>
    </submittedName>
</protein>
<dbReference type="EMBL" id="JAUJSQ010000003">
    <property type="protein sequence ID" value="MDN7932053.1"/>
    <property type="molecule type" value="Genomic_DNA"/>
</dbReference>
<comment type="caution">
    <text evidence="1">The sequence shown here is derived from an EMBL/GenBank/DDBJ whole genome shotgun (WGS) entry which is preliminary data.</text>
</comment>
<evidence type="ECO:0000313" key="2">
    <source>
        <dbReference type="Proteomes" id="UP001171606"/>
    </source>
</evidence>
<keyword evidence="2" id="KW-1185">Reference proteome</keyword>
<gene>
    <name evidence="1" type="ORF">QZM52_12255</name>
</gene>
<accession>A0ABT8PAC3</accession>
<organism evidence="1 2">
    <name type="scientific">Burkholderia metallica</name>
    <dbReference type="NCBI Taxonomy" id="488729"/>
    <lineage>
        <taxon>Bacteria</taxon>
        <taxon>Pseudomonadati</taxon>
        <taxon>Pseudomonadota</taxon>
        <taxon>Betaproteobacteria</taxon>
        <taxon>Burkholderiales</taxon>
        <taxon>Burkholderiaceae</taxon>
        <taxon>Burkholderia</taxon>
        <taxon>Burkholderia cepacia complex</taxon>
    </lineage>
</organism>